<feature type="signal peptide" evidence="1">
    <location>
        <begin position="1"/>
        <end position="20"/>
    </location>
</feature>
<feature type="chain" id="PRO_5045713088" evidence="1">
    <location>
        <begin position="21"/>
        <end position="230"/>
    </location>
</feature>
<name>A0ABR2ZIX6_9AGAR</name>
<dbReference type="EMBL" id="JBBXMP010000156">
    <property type="protein sequence ID" value="KAL0060931.1"/>
    <property type="molecule type" value="Genomic_DNA"/>
</dbReference>
<keyword evidence="3" id="KW-1185">Reference proteome</keyword>
<proteinExistence type="predicted"/>
<sequence length="230" mass="25236">MRTRFVVASLLLLTPDVINARGRETVATSVTIQRFVPNALATENFVYQVTQAMSDFKERNVDEVDEVFVGVIPGNPTLVEQIFVWKALSSDIPNVIEPFLVFSDSARMNISATGVLDDPEYSLNEALYAPTTETVIQELRPGFDRAELKKAFSFLSASIRDTEGGYGSTIGLGSDGTSTVRLVFNGWGTREAASQWVSNQNGTTKAMFDKVKENGVGNLRQAFKPIVEVV</sequence>
<reference evidence="2 3" key="1">
    <citation type="submission" date="2024-05" db="EMBL/GenBank/DDBJ databases">
        <title>A draft genome resource for the thread blight pathogen Marasmius tenuissimus strain MS-2.</title>
        <authorList>
            <person name="Yulfo-Soto G.E."/>
            <person name="Baruah I.K."/>
            <person name="Amoako-Attah I."/>
            <person name="Bukari Y."/>
            <person name="Meinhardt L.W."/>
            <person name="Bailey B.A."/>
            <person name="Cohen S.P."/>
        </authorList>
    </citation>
    <scope>NUCLEOTIDE SEQUENCE [LARGE SCALE GENOMIC DNA]</scope>
    <source>
        <strain evidence="2 3">MS-2</strain>
    </source>
</reference>
<evidence type="ECO:0000313" key="2">
    <source>
        <dbReference type="EMBL" id="KAL0060931.1"/>
    </source>
</evidence>
<protein>
    <submittedName>
        <fullName evidence="2">Uncharacterized protein</fullName>
    </submittedName>
</protein>
<organism evidence="2 3">
    <name type="scientific">Marasmius tenuissimus</name>
    <dbReference type="NCBI Taxonomy" id="585030"/>
    <lineage>
        <taxon>Eukaryota</taxon>
        <taxon>Fungi</taxon>
        <taxon>Dikarya</taxon>
        <taxon>Basidiomycota</taxon>
        <taxon>Agaricomycotina</taxon>
        <taxon>Agaricomycetes</taxon>
        <taxon>Agaricomycetidae</taxon>
        <taxon>Agaricales</taxon>
        <taxon>Marasmiineae</taxon>
        <taxon>Marasmiaceae</taxon>
        <taxon>Marasmius</taxon>
    </lineage>
</organism>
<evidence type="ECO:0000256" key="1">
    <source>
        <dbReference type="SAM" id="SignalP"/>
    </source>
</evidence>
<dbReference type="Proteomes" id="UP001437256">
    <property type="component" value="Unassembled WGS sequence"/>
</dbReference>
<keyword evidence="1" id="KW-0732">Signal</keyword>
<evidence type="ECO:0000313" key="3">
    <source>
        <dbReference type="Proteomes" id="UP001437256"/>
    </source>
</evidence>
<gene>
    <name evidence="2" type="ORF">AAF712_012267</name>
</gene>
<accession>A0ABR2ZIX6</accession>
<comment type="caution">
    <text evidence="2">The sequence shown here is derived from an EMBL/GenBank/DDBJ whole genome shotgun (WGS) entry which is preliminary data.</text>
</comment>